<keyword evidence="2" id="KW-0732">Signal</keyword>
<dbReference type="Proteomes" id="UP000639772">
    <property type="component" value="Unassembled WGS sequence"/>
</dbReference>
<feature type="chain" id="PRO_5032468970" evidence="2">
    <location>
        <begin position="17"/>
        <end position="126"/>
    </location>
</feature>
<evidence type="ECO:0000313" key="3">
    <source>
        <dbReference type="EMBL" id="KAG0447263.1"/>
    </source>
</evidence>
<feature type="region of interest" description="Disordered" evidence="1">
    <location>
        <begin position="69"/>
        <end position="92"/>
    </location>
</feature>
<evidence type="ECO:0000313" key="4">
    <source>
        <dbReference type="Proteomes" id="UP000639772"/>
    </source>
</evidence>
<name>A0A835U3A5_VANPL</name>
<sequence>MANFFWILVWLNAKVGRRILGNQRYERFVIALEEALKDVLPSLKDKAMKAVVRIDRLWLRGLVKNRADNKKSDKTGKIGHKENSKEKKEQAHKVPLEVSMLIQQIEEKGDSVEKVILAEDGKMENT</sequence>
<organism evidence="3 4">
    <name type="scientific">Vanilla planifolia</name>
    <name type="common">Vanilla</name>
    <dbReference type="NCBI Taxonomy" id="51239"/>
    <lineage>
        <taxon>Eukaryota</taxon>
        <taxon>Viridiplantae</taxon>
        <taxon>Streptophyta</taxon>
        <taxon>Embryophyta</taxon>
        <taxon>Tracheophyta</taxon>
        <taxon>Spermatophyta</taxon>
        <taxon>Magnoliopsida</taxon>
        <taxon>Liliopsida</taxon>
        <taxon>Asparagales</taxon>
        <taxon>Orchidaceae</taxon>
        <taxon>Vanilloideae</taxon>
        <taxon>Vanilleae</taxon>
        <taxon>Vanilla</taxon>
    </lineage>
</organism>
<reference evidence="3 4" key="1">
    <citation type="journal article" date="2020" name="Nat. Food">
        <title>A phased Vanilla planifolia genome enables genetic improvement of flavour and production.</title>
        <authorList>
            <person name="Hasing T."/>
            <person name="Tang H."/>
            <person name="Brym M."/>
            <person name="Khazi F."/>
            <person name="Huang T."/>
            <person name="Chambers A.H."/>
        </authorList>
    </citation>
    <scope>NUCLEOTIDE SEQUENCE [LARGE SCALE GENOMIC DNA]</scope>
    <source>
        <tissue evidence="3">Leaf</tissue>
    </source>
</reference>
<feature type="signal peptide" evidence="2">
    <location>
        <begin position="1"/>
        <end position="16"/>
    </location>
</feature>
<accession>A0A835U3A5</accession>
<evidence type="ECO:0000256" key="2">
    <source>
        <dbReference type="SAM" id="SignalP"/>
    </source>
</evidence>
<protein>
    <submittedName>
        <fullName evidence="3">Uncharacterized protein</fullName>
    </submittedName>
</protein>
<dbReference type="AlphaFoldDB" id="A0A835U3A5"/>
<evidence type="ECO:0000256" key="1">
    <source>
        <dbReference type="SAM" id="MobiDB-lite"/>
    </source>
</evidence>
<dbReference type="EMBL" id="JADCNM010000473">
    <property type="protein sequence ID" value="KAG0447263.1"/>
    <property type="molecule type" value="Genomic_DNA"/>
</dbReference>
<proteinExistence type="predicted"/>
<comment type="caution">
    <text evidence="3">The sequence shown here is derived from an EMBL/GenBank/DDBJ whole genome shotgun (WGS) entry which is preliminary data.</text>
</comment>
<gene>
    <name evidence="3" type="ORF">HPP92_028382</name>
</gene>